<sequence length="239" mass="24940">MKSSHLTLAVALLAAMAMFVSGSGTRFGLWPFPVGFQLLKWAAFLGLAAAAVGLVGLLVPKLRAGQARAFAGALVLGLAVAAIPAYWLQQARTLPAIHDISTDAGDPPAFVAALARRGETANAVTERNMDVAEAQRLAYPDIQPLIVPLAPPAAFARAVTAAKGMGWELTAQDADAGRIEATATTVWFGFKDDVVVRITPAGSGSRIDVRSVSRVGLSDVGANAKRIRAYLAKLAKLAR</sequence>
<gene>
    <name evidence="2" type="ORF">GPA25_12595</name>
</gene>
<keyword evidence="1" id="KW-0472">Membrane</keyword>
<feature type="transmembrane region" description="Helical" evidence="1">
    <location>
        <begin position="70"/>
        <end position="88"/>
    </location>
</feature>
<protein>
    <submittedName>
        <fullName evidence="2">DUF1499 domain-containing protein</fullName>
    </submittedName>
</protein>
<accession>A0ABX1QDM1</accession>
<dbReference type="RefSeq" id="WP_169260751.1">
    <property type="nucleotide sequence ID" value="NZ_WTVQ01000019.1"/>
</dbReference>
<evidence type="ECO:0000256" key="1">
    <source>
        <dbReference type="SAM" id="Phobius"/>
    </source>
</evidence>
<name>A0ABX1QDM1_9RHOO</name>
<keyword evidence="1" id="KW-0812">Transmembrane</keyword>
<dbReference type="EMBL" id="WTVQ01000019">
    <property type="protein sequence ID" value="NMG75597.1"/>
    <property type="molecule type" value="Genomic_DNA"/>
</dbReference>
<comment type="caution">
    <text evidence="2">The sequence shown here is derived from an EMBL/GenBank/DDBJ whole genome shotgun (WGS) entry which is preliminary data.</text>
</comment>
<feature type="transmembrane region" description="Helical" evidence="1">
    <location>
        <begin position="38"/>
        <end position="58"/>
    </location>
</feature>
<keyword evidence="1" id="KW-1133">Transmembrane helix</keyword>
<organism evidence="2 3">
    <name type="scientific">Aromatoleum diolicum</name>
    <dbReference type="NCBI Taxonomy" id="75796"/>
    <lineage>
        <taxon>Bacteria</taxon>
        <taxon>Pseudomonadati</taxon>
        <taxon>Pseudomonadota</taxon>
        <taxon>Betaproteobacteria</taxon>
        <taxon>Rhodocyclales</taxon>
        <taxon>Rhodocyclaceae</taxon>
        <taxon>Aromatoleum</taxon>
    </lineage>
</organism>
<dbReference type="Pfam" id="PF07386">
    <property type="entry name" value="DUF1499"/>
    <property type="match status" value="1"/>
</dbReference>
<evidence type="ECO:0000313" key="2">
    <source>
        <dbReference type="EMBL" id="NMG75597.1"/>
    </source>
</evidence>
<proteinExistence type="predicted"/>
<evidence type="ECO:0000313" key="3">
    <source>
        <dbReference type="Proteomes" id="UP000648984"/>
    </source>
</evidence>
<dbReference type="InterPro" id="IPR010865">
    <property type="entry name" value="DUF1499"/>
</dbReference>
<dbReference type="Proteomes" id="UP000648984">
    <property type="component" value="Unassembled WGS sequence"/>
</dbReference>
<keyword evidence="3" id="KW-1185">Reference proteome</keyword>
<reference evidence="2 3" key="1">
    <citation type="submission" date="2019-12" db="EMBL/GenBank/DDBJ databases">
        <title>Comparative genomics gives insights into the taxonomy of the Azoarcus-Aromatoleum group and reveals separate origins of nif in the plant-associated Azoarcus and non-plant-associated Aromatoleum sub-groups.</title>
        <authorList>
            <person name="Lafos M."/>
            <person name="Maluk M."/>
            <person name="Batista M."/>
            <person name="Junghare M."/>
            <person name="Carmona M."/>
            <person name="Faoro H."/>
            <person name="Cruz L.M."/>
            <person name="Battistoni F."/>
            <person name="De Souza E."/>
            <person name="Pedrosa F."/>
            <person name="Chen W.-M."/>
            <person name="Poole P.S."/>
            <person name="Dixon R.A."/>
            <person name="James E.K."/>
        </authorList>
    </citation>
    <scope>NUCLEOTIDE SEQUENCE [LARGE SCALE GENOMIC DNA]</scope>
    <source>
        <strain evidence="2 3">22Lin</strain>
    </source>
</reference>